<feature type="compositionally biased region" description="Polar residues" evidence="1">
    <location>
        <begin position="226"/>
        <end position="238"/>
    </location>
</feature>
<evidence type="ECO:0000313" key="3">
    <source>
        <dbReference type="WBParaSite" id="ALUE_0000423101-mRNA-1"/>
    </source>
</evidence>
<proteinExistence type="predicted"/>
<evidence type="ECO:0000256" key="1">
    <source>
        <dbReference type="SAM" id="MobiDB-lite"/>
    </source>
</evidence>
<dbReference type="WBParaSite" id="ALUE_0000423101-mRNA-1">
    <property type="protein sequence ID" value="ALUE_0000423101-mRNA-1"/>
    <property type="gene ID" value="ALUE_0000423101"/>
</dbReference>
<accession>A0A9J2P3C6</accession>
<reference evidence="3" key="1">
    <citation type="submission" date="2023-03" db="UniProtKB">
        <authorList>
            <consortium name="WormBaseParasite"/>
        </authorList>
    </citation>
    <scope>IDENTIFICATION</scope>
</reference>
<evidence type="ECO:0000313" key="2">
    <source>
        <dbReference type="Proteomes" id="UP000036681"/>
    </source>
</evidence>
<protein>
    <submittedName>
        <fullName evidence="3">Uncharacterized protein</fullName>
    </submittedName>
</protein>
<name>A0A9J2P3C6_ASCLU</name>
<feature type="region of interest" description="Disordered" evidence="1">
    <location>
        <begin position="210"/>
        <end position="238"/>
    </location>
</feature>
<keyword evidence="2" id="KW-1185">Reference proteome</keyword>
<sequence>MSQRRYRANQYSVRIKLQLRLRLKVLWLKECNRAMSAEAVCHCARILENGCISTPSISDALHRSDDSEFGRIAYTIAILLMFSTMESLLDAMRFREELDFDRRQKRRLLKTKRKVASWLTKTNRNGTHGYCHVSRQLIVSKSSTSRSNSYVPEIVVTPNSEDALSMVNMCRPRTPAFSLMFDFGTSGWSTPRSAQSDLYLNRDLSKVDFDQPPTTDVRPNDRISLESGSQHSSAQTLDCQRSDSDTLSSLGFGCLKIAKYHTRSKDGQFFFVDLFSSLSSQLIEHQLHALNALEAVVETLVVFLSVW</sequence>
<dbReference type="AlphaFoldDB" id="A0A9J2P3C6"/>
<dbReference type="Proteomes" id="UP000036681">
    <property type="component" value="Unplaced"/>
</dbReference>
<organism evidence="2 3">
    <name type="scientific">Ascaris lumbricoides</name>
    <name type="common">Giant roundworm</name>
    <dbReference type="NCBI Taxonomy" id="6252"/>
    <lineage>
        <taxon>Eukaryota</taxon>
        <taxon>Metazoa</taxon>
        <taxon>Ecdysozoa</taxon>
        <taxon>Nematoda</taxon>
        <taxon>Chromadorea</taxon>
        <taxon>Rhabditida</taxon>
        <taxon>Spirurina</taxon>
        <taxon>Ascaridomorpha</taxon>
        <taxon>Ascaridoidea</taxon>
        <taxon>Ascarididae</taxon>
        <taxon>Ascaris</taxon>
    </lineage>
</organism>